<comment type="caution">
    <text evidence="2">The sequence shown here is derived from an EMBL/GenBank/DDBJ whole genome shotgun (WGS) entry which is preliminary data.</text>
</comment>
<dbReference type="SMART" id="SM00028">
    <property type="entry name" value="TPR"/>
    <property type="match status" value="2"/>
</dbReference>
<sequence length="714" mass="77376">MSNQISGGSFGMSVQAGTIHGGVHVHHESFAGLRPRQLPAAPVHFTNRTTETRLLDGALAGQRDGGPALVLLSGPGGAGKTALASYWGNSASENFPDGQLYADLGGFRAEQPVAPGEVLVRFLRGLGMAPEQVPVDLAEQAALFRSLTAELRLLVLLDNAISAAQVTPLLPGSAGCMVLVTSRWRLGGVLAQGGVLVEVAALSQDHAVELLTRSVGRARTDAESQHVGDLARLCGRLPIALCVAGARLASRPRWPVSRVVRELADEQRRLAALSVEGGVSVTSVFDVSYEGLSAPQARAYRWLALHPGPDFDLKTAAAGVELPLQEAATVLETLVDASVLEDSGTDRYRFHDLIRLHARRRAEVEDSQSERDAVVERIAEYYLSVAVVADRMVMPLEWRVGPAYEREGGGPAVYRSSLEALDGLESELPNLMAVLRAAFERGLDQLVWQLCEAMWSLFLYRKHFQDWIAAYQLGIAAAERCGNQGAKARMRNRLGIGFHNLSREEEALQEGRDSLTAARAAGHELAESEALQLVGMASRSLGRFDESIEALREAVEIDRRTQQVHSEALAQRRLGQALYAAGQTTQAVDELKRACELAARLSDPAVEAMSRVCLAEALTRADRASEALGLAQAAWTVVENSGSNQYQARVMMVWGQAAEGLNDLPTARDRLLKARAFFIEAGVPNLKPVQDALSRVETRLETRQREDDEEHPAR</sequence>
<protein>
    <submittedName>
        <fullName evidence="2">Tetratricopeptide repeat protein</fullName>
    </submittedName>
</protein>
<name>A0A6G4APX1_9ACTN</name>
<reference evidence="2" key="1">
    <citation type="submission" date="2020-02" db="EMBL/GenBank/DDBJ databases">
        <title>A new Streptomyces sp. for controlling soil-borne diseases.</title>
        <authorList>
            <person name="Li X."/>
            <person name="Tian Y."/>
            <person name="Gao K."/>
        </authorList>
    </citation>
    <scope>NUCLEOTIDE SEQUENCE [LARGE SCALE GENOMIC DNA]</scope>
    <source>
        <strain evidence="2">0250</strain>
    </source>
</reference>
<dbReference type="RefSeq" id="WP_164433808.1">
    <property type="nucleotide sequence ID" value="NZ_JAAIKT010000060.1"/>
</dbReference>
<dbReference type="Pfam" id="PF13424">
    <property type="entry name" value="TPR_12"/>
    <property type="match status" value="1"/>
</dbReference>
<dbReference type="Gene3D" id="3.40.50.300">
    <property type="entry name" value="P-loop containing nucleotide triphosphate hydrolases"/>
    <property type="match status" value="1"/>
</dbReference>
<dbReference type="PANTHER" id="PTHR47691">
    <property type="entry name" value="REGULATOR-RELATED"/>
    <property type="match status" value="1"/>
</dbReference>
<organism evidence="2 3">
    <name type="scientific">Streptomyces rhizosphaericus</name>
    <dbReference type="NCBI Taxonomy" id="114699"/>
    <lineage>
        <taxon>Bacteria</taxon>
        <taxon>Bacillati</taxon>
        <taxon>Actinomycetota</taxon>
        <taxon>Actinomycetes</taxon>
        <taxon>Kitasatosporales</taxon>
        <taxon>Streptomycetaceae</taxon>
        <taxon>Streptomyces</taxon>
        <taxon>Streptomyces violaceusniger group</taxon>
    </lineage>
</organism>
<proteinExistence type="predicted"/>
<evidence type="ECO:0000313" key="2">
    <source>
        <dbReference type="EMBL" id="NEW75443.1"/>
    </source>
</evidence>
<keyword evidence="3" id="KW-1185">Reference proteome</keyword>
<dbReference type="PRINTS" id="PR00364">
    <property type="entry name" value="DISEASERSIST"/>
</dbReference>
<dbReference type="AlphaFoldDB" id="A0A6G4APX1"/>
<dbReference type="GO" id="GO:0043531">
    <property type="term" value="F:ADP binding"/>
    <property type="evidence" value="ECO:0007669"/>
    <property type="project" value="InterPro"/>
</dbReference>
<dbReference type="InterPro" id="IPR011990">
    <property type="entry name" value="TPR-like_helical_dom_sf"/>
</dbReference>
<dbReference type="PANTHER" id="PTHR47691:SF3">
    <property type="entry name" value="HTH-TYPE TRANSCRIPTIONAL REGULATOR RV0890C-RELATED"/>
    <property type="match status" value="1"/>
</dbReference>
<keyword evidence="1" id="KW-0802">TPR repeat</keyword>
<dbReference type="SUPFAM" id="SSF48452">
    <property type="entry name" value="TPR-like"/>
    <property type="match status" value="1"/>
</dbReference>
<dbReference type="SUPFAM" id="SSF52540">
    <property type="entry name" value="P-loop containing nucleoside triphosphate hydrolases"/>
    <property type="match status" value="1"/>
</dbReference>
<dbReference type="InterPro" id="IPR027417">
    <property type="entry name" value="P-loop_NTPase"/>
</dbReference>
<dbReference type="Gene3D" id="1.25.40.10">
    <property type="entry name" value="Tetratricopeptide repeat domain"/>
    <property type="match status" value="1"/>
</dbReference>
<evidence type="ECO:0000256" key="1">
    <source>
        <dbReference type="PROSITE-ProRule" id="PRU00339"/>
    </source>
</evidence>
<evidence type="ECO:0000313" key="3">
    <source>
        <dbReference type="Proteomes" id="UP000476310"/>
    </source>
</evidence>
<dbReference type="PROSITE" id="PS50005">
    <property type="entry name" value="TPR"/>
    <property type="match status" value="1"/>
</dbReference>
<dbReference type="InterPro" id="IPR019734">
    <property type="entry name" value="TPR_rpt"/>
</dbReference>
<feature type="repeat" description="TPR" evidence="1">
    <location>
        <begin position="528"/>
        <end position="561"/>
    </location>
</feature>
<accession>A0A6G4APX1</accession>
<gene>
    <name evidence="2" type="ORF">G4H13_35110</name>
</gene>
<dbReference type="EMBL" id="JAAIKT010000060">
    <property type="protein sequence ID" value="NEW75443.1"/>
    <property type="molecule type" value="Genomic_DNA"/>
</dbReference>
<dbReference type="Proteomes" id="UP000476310">
    <property type="component" value="Unassembled WGS sequence"/>
</dbReference>